<name>A0ABQ9LX66_HEVBR</name>
<dbReference type="Gene3D" id="3.80.10.10">
    <property type="entry name" value="Ribonuclease Inhibitor"/>
    <property type="match status" value="1"/>
</dbReference>
<dbReference type="SUPFAM" id="SSF52058">
    <property type="entry name" value="L domain-like"/>
    <property type="match status" value="1"/>
</dbReference>
<gene>
    <name evidence="1" type="ORF">P3X46_015781</name>
</gene>
<dbReference type="InterPro" id="IPR032675">
    <property type="entry name" value="LRR_dom_sf"/>
</dbReference>
<evidence type="ECO:0000313" key="1">
    <source>
        <dbReference type="EMBL" id="KAJ9172556.1"/>
    </source>
</evidence>
<reference evidence="1" key="1">
    <citation type="journal article" date="2023" name="Plant Biotechnol. J.">
        <title>Chromosome-level wild Hevea brasiliensis genome provides new tools for genomic-assisted breeding and valuable loci to elevate rubber yield.</title>
        <authorList>
            <person name="Cheng H."/>
            <person name="Song X."/>
            <person name="Hu Y."/>
            <person name="Wu T."/>
            <person name="Yang Q."/>
            <person name="An Z."/>
            <person name="Feng S."/>
            <person name="Deng Z."/>
            <person name="Wu W."/>
            <person name="Zeng X."/>
            <person name="Tu M."/>
            <person name="Wang X."/>
            <person name="Huang H."/>
        </authorList>
    </citation>
    <scope>NUCLEOTIDE SEQUENCE</scope>
    <source>
        <strain evidence="1">MT/VB/25A 57/8</strain>
    </source>
</reference>
<proteinExistence type="predicted"/>
<sequence>MIELHLSGHLSGNNFEILPASIKQLPKLAVLVLRDCKRIQHLPELPPGLEHLDVRGCISLRSLAGLFTEGQKKYRAVLEWFDFCNCMKLDQSACSKIMDDARLRIQCMATSLVGQELMVRNQMKLWNQKSSASTMRRYLMNKFHLEI</sequence>
<organism evidence="1 2">
    <name type="scientific">Hevea brasiliensis</name>
    <name type="common">Para rubber tree</name>
    <name type="synonym">Siphonia brasiliensis</name>
    <dbReference type="NCBI Taxonomy" id="3981"/>
    <lineage>
        <taxon>Eukaryota</taxon>
        <taxon>Viridiplantae</taxon>
        <taxon>Streptophyta</taxon>
        <taxon>Embryophyta</taxon>
        <taxon>Tracheophyta</taxon>
        <taxon>Spermatophyta</taxon>
        <taxon>Magnoliopsida</taxon>
        <taxon>eudicotyledons</taxon>
        <taxon>Gunneridae</taxon>
        <taxon>Pentapetalae</taxon>
        <taxon>rosids</taxon>
        <taxon>fabids</taxon>
        <taxon>Malpighiales</taxon>
        <taxon>Euphorbiaceae</taxon>
        <taxon>Crotonoideae</taxon>
        <taxon>Micrandreae</taxon>
        <taxon>Hevea</taxon>
    </lineage>
</organism>
<evidence type="ECO:0000313" key="2">
    <source>
        <dbReference type="Proteomes" id="UP001174677"/>
    </source>
</evidence>
<dbReference type="EMBL" id="JARPOI010000009">
    <property type="protein sequence ID" value="KAJ9172556.1"/>
    <property type="molecule type" value="Genomic_DNA"/>
</dbReference>
<accession>A0ABQ9LX66</accession>
<dbReference type="Proteomes" id="UP001174677">
    <property type="component" value="Chromosome 9"/>
</dbReference>
<evidence type="ECO:0008006" key="3">
    <source>
        <dbReference type="Google" id="ProtNLM"/>
    </source>
</evidence>
<keyword evidence="2" id="KW-1185">Reference proteome</keyword>
<comment type="caution">
    <text evidence="1">The sequence shown here is derived from an EMBL/GenBank/DDBJ whole genome shotgun (WGS) entry which is preliminary data.</text>
</comment>
<protein>
    <recommendedName>
        <fullName evidence="3">Rx N-terminal domain-containing protein</fullName>
    </recommendedName>
</protein>